<evidence type="ECO:0000313" key="2">
    <source>
        <dbReference type="EMBL" id="KAG2381411.1"/>
    </source>
</evidence>
<dbReference type="InterPro" id="IPR050792">
    <property type="entry name" value="ADP-ribosylglycohydrolase"/>
</dbReference>
<keyword evidence="3" id="KW-1185">Reference proteome</keyword>
<sequence>MSFSSQAIISTEQTISNPISDRALGLILGTAIGDALGIPYECKKYDEIKKMRENQNFNEIIMKNANPFVKCKDHPFIPENFKPGEYTDDTQLTLAMARALHRFTNEMKNSKETNDDLSNQDVFINRFMPLVVEEHVLEFKKSIIGWGGTKRAIQRLSEGTHDFKTSGNVGAKGNGVLMKLAPLYLYYFHRVLKLTPGMSSTEGIHWIEKASHEWMDEQLKTITIMTHNTESCIITTCILVRFGLLVLLFGDQFVQHKGEIISNLIDYCKEMENKFLNSASHEISSRLQLLKDNLGVLHDDAILINVSNEGTYESVNSLIMVLGLILSVDSNVSQPFDLVLRAATIGGDCDSNAAMTGALIGAVFGKSALPHTFISHLIDHEMLIDEGKQFSLSL</sequence>
<keyword evidence="1" id="KW-0460">Magnesium</keyword>
<evidence type="ECO:0008006" key="4">
    <source>
        <dbReference type="Google" id="ProtNLM"/>
    </source>
</evidence>
<dbReference type="Gene3D" id="1.10.4080.10">
    <property type="entry name" value="ADP-ribosylation/Crystallin J1"/>
    <property type="match status" value="1"/>
</dbReference>
<organism evidence="2 3">
    <name type="scientific">Naegleria lovaniensis</name>
    <name type="common">Amoeba</name>
    <dbReference type="NCBI Taxonomy" id="51637"/>
    <lineage>
        <taxon>Eukaryota</taxon>
        <taxon>Discoba</taxon>
        <taxon>Heterolobosea</taxon>
        <taxon>Tetramitia</taxon>
        <taxon>Eutetramitia</taxon>
        <taxon>Vahlkampfiidae</taxon>
        <taxon>Naegleria</taxon>
    </lineage>
</organism>
<comment type="cofactor">
    <cofactor evidence="1">
        <name>Mg(2+)</name>
        <dbReference type="ChEBI" id="CHEBI:18420"/>
    </cofactor>
    <text evidence="1">Binds 2 magnesium ions per subunit.</text>
</comment>
<dbReference type="InterPro" id="IPR005502">
    <property type="entry name" value="Ribosyl_crysJ1"/>
</dbReference>
<feature type="binding site" evidence="1">
    <location>
        <position position="350"/>
    </location>
    <ligand>
        <name>Mg(2+)</name>
        <dbReference type="ChEBI" id="CHEBI:18420"/>
        <label>1</label>
    </ligand>
</feature>
<dbReference type="EMBL" id="PYSW02000027">
    <property type="protein sequence ID" value="KAG2381411.1"/>
    <property type="molecule type" value="Genomic_DNA"/>
</dbReference>
<feature type="binding site" evidence="1">
    <location>
        <position position="87"/>
    </location>
    <ligand>
        <name>Mg(2+)</name>
        <dbReference type="ChEBI" id="CHEBI:18420"/>
        <label>1</label>
    </ligand>
</feature>
<evidence type="ECO:0000256" key="1">
    <source>
        <dbReference type="PIRSR" id="PIRSR605502-1"/>
    </source>
</evidence>
<name>A0AA88KMF7_NAELO</name>
<reference evidence="2 3" key="1">
    <citation type="journal article" date="2018" name="BMC Genomics">
        <title>The genome of Naegleria lovaniensis, the basis for a comparative approach to unravel pathogenicity factors of the human pathogenic amoeba N. fowleri.</title>
        <authorList>
            <person name="Liechti N."/>
            <person name="Schurch N."/>
            <person name="Bruggmann R."/>
            <person name="Wittwer M."/>
        </authorList>
    </citation>
    <scope>NUCLEOTIDE SEQUENCE [LARGE SCALE GENOMIC DNA]</scope>
    <source>
        <strain evidence="2 3">ATCC 30569</strain>
    </source>
</reference>
<gene>
    <name evidence="2" type="ORF">C9374_006400</name>
</gene>
<dbReference type="GO" id="GO:0046872">
    <property type="term" value="F:metal ion binding"/>
    <property type="evidence" value="ECO:0007669"/>
    <property type="project" value="UniProtKB-KW"/>
</dbReference>
<dbReference type="PANTHER" id="PTHR16222:SF12">
    <property type="entry name" value="ADP-RIBOSYLGLYCOHYDROLASE-RELATED"/>
    <property type="match status" value="1"/>
</dbReference>
<dbReference type="Proteomes" id="UP000816034">
    <property type="component" value="Unassembled WGS sequence"/>
</dbReference>
<feature type="binding site" evidence="1">
    <location>
        <position position="351"/>
    </location>
    <ligand>
        <name>Mg(2+)</name>
        <dbReference type="ChEBI" id="CHEBI:18420"/>
        <label>1</label>
    </ligand>
</feature>
<evidence type="ECO:0000313" key="3">
    <source>
        <dbReference type="Proteomes" id="UP000816034"/>
    </source>
</evidence>
<protein>
    <recommendedName>
        <fullName evidence="4">ADP-ribosylglycohydrolase</fullName>
    </recommendedName>
</protein>
<dbReference type="AlphaFoldDB" id="A0AA88KMF7"/>
<proteinExistence type="predicted"/>
<feature type="binding site" evidence="1">
    <location>
        <position position="88"/>
    </location>
    <ligand>
        <name>Mg(2+)</name>
        <dbReference type="ChEBI" id="CHEBI:18420"/>
        <label>1</label>
    </ligand>
</feature>
<feature type="binding site" evidence="1">
    <location>
        <position position="89"/>
    </location>
    <ligand>
        <name>Mg(2+)</name>
        <dbReference type="ChEBI" id="CHEBI:18420"/>
        <label>1</label>
    </ligand>
</feature>
<accession>A0AA88KMF7</accession>
<dbReference type="PANTHER" id="PTHR16222">
    <property type="entry name" value="ADP-RIBOSYLGLYCOHYDROLASE"/>
    <property type="match status" value="1"/>
</dbReference>
<dbReference type="SUPFAM" id="SSF101478">
    <property type="entry name" value="ADP-ribosylglycohydrolase"/>
    <property type="match status" value="1"/>
</dbReference>
<comment type="caution">
    <text evidence="2">The sequence shown here is derived from an EMBL/GenBank/DDBJ whole genome shotgun (WGS) entry which is preliminary data.</text>
</comment>
<dbReference type="Pfam" id="PF03747">
    <property type="entry name" value="ADP_ribosyl_GH"/>
    <property type="match status" value="1"/>
</dbReference>
<dbReference type="GeneID" id="68098854"/>
<dbReference type="RefSeq" id="XP_044547091.1">
    <property type="nucleotide sequence ID" value="XM_044696257.1"/>
</dbReference>
<keyword evidence="1" id="KW-0479">Metal-binding</keyword>
<dbReference type="InterPro" id="IPR036705">
    <property type="entry name" value="Ribosyl_crysJ1_sf"/>
</dbReference>
<feature type="binding site" evidence="1">
    <location>
        <position position="348"/>
    </location>
    <ligand>
        <name>Mg(2+)</name>
        <dbReference type="ChEBI" id="CHEBI:18420"/>
        <label>1</label>
    </ligand>
</feature>